<dbReference type="Pfam" id="PF02214">
    <property type="entry name" value="BTB_2"/>
    <property type="match status" value="1"/>
</dbReference>
<dbReference type="SUPFAM" id="SSF54695">
    <property type="entry name" value="POZ domain"/>
    <property type="match status" value="1"/>
</dbReference>
<feature type="transmembrane region" description="Helical" evidence="13">
    <location>
        <begin position="335"/>
        <end position="356"/>
    </location>
</feature>
<feature type="transmembrane region" description="Helical" evidence="13">
    <location>
        <begin position="368"/>
        <end position="391"/>
    </location>
</feature>
<feature type="compositionally biased region" description="Polar residues" evidence="12">
    <location>
        <begin position="70"/>
        <end position="82"/>
    </location>
</feature>
<evidence type="ECO:0000256" key="5">
    <source>
        <dbReference type="ARBA" id="ARBA00022826"/>
    </source>
</evidence>
<dbReference type="InterPro" id="IPR011333">
    <property type="entry name" value="SKP1/BTB/POZ_sf"/>
</dbReference>
<keyword evidence="16" id="KW-1185">Reference proteome</keyword>
<sequence>MNFVSLGGSMEPPPRSPSGRRHTIVLHNPRPTLFELLGHTSPSNSHSRLSDIHLTDFTFNKERRGHARTHSNVTDKSLGNNSGLYKNHSGYLEAGGVEADDDHNHVHKPLLFTSRNVLAVPEEEDRASIYGQCVVEDLPLNHNCREEGCQRVTINVSGMKFETQLRTLERLPNTLLGDPNKRKRYWDASRNEYFFDRHRLTFPAILYYYQSGGRLKKPLEVPMDIFLNELNFYELGRAAIDCFKTNEGFITDPPLAETPKSGWKKRLFNVLEYPESSFAAKVFAFCSVTAILVSVVTFCVETLPHFKNSGCKNITVQTSNGVSVEISVVDYLDPLFILESICIAFFTAEIVLRFIVSPSKLVFLKMSINWIDLISIAPYFVILSKSMLSIFCL</sequence>
<keyword evidence="8 13" id="KW-1133">Transmembrane helix</keyword>
<evidence type="ECO:0000256" key="7">
    <source>
        <dbReference type="ARBA" id="ARBA00022958"/>
    </source>
</evidence>
<evidence type="ECO:0000256" key="4">
    <source>
        <dbReference type="ARBA" id="ARBA00022692"/>
    </source>
</evidence>
<dbReference type="Gene3D" id="1.20.120.350">
    <property type="entry name" value="Voltage-gated potassium channels. Chain C"/>
    <property type="match status" value="1"/>
</dbReference>
<dbReference type="GO" id="GO:0001508">
    <property type="term" value="P:action potential"/>
    <property type="evidence" value="ECO:0007669"/>
    <property type="project" value="TreeGrafter"/>
</dbReference>
<dbReference type="AlphaFoldDB" id="A0AAV4G9I3"/>
<dbReference type="CDD" id="cd18377">
    <property type="entry name" value="BTB_POZ_Kv1_KCNA"/>
    <property type="match status" value="1"/>
</dbReference>
<feature type="region of interest" description="Disordered" evidence="12">
    <location>
        <begin position="1"/>
        <end position="21"/>
    </location>
</feature>
<dbReference type="GO" id="GO:0005251">
    <property type="term" value="F:delayed rectifier potassium channel activity"/>
    <property type="evidence" value="ECO:0007669"/>
    <property type="project" value="TreeGrafter"/>
</dbReference>
<reference evidence="15 16" key="1">
    <citation type="journal article" date="2021" name="Elife">
        <title>Chloroplast acquisition without the gene transfer in kleptoplastic sea slugs, Plakobranchus ocellatus.</title>
        <authorList>
            <person name="Maeda T."/>
            <person name="Takahashi S."/>
            <person name="Yoshida T."/>
            <person name="Shimamura S."/>
            <person name="Takaki Y."/>
            <person name="Nagai Y."/>
            <person name="Toyoda A."/>
            <person name="Suzuki Y."/>
            <person name="Arimoto A."/>
            <person name="Ishii H."/>
            <person name="Satoh N."/>
            <person name="Nishiyama T."/>
            <person name="Hasebe M."/>
            <person name="Maruyama T."/>
            <person name="Minagawa J."/>
            <person name="Obokata J."/>
            <person name="Shigenobu S."/>
        </authorList>
    </citation>
    <scope>NUCLEOTIDE SEQUENCE [LARGE SCALE GENOMIC DNA]</scope>
</reference>
<keyword evidence="6" id="KW-0851">Voltage-gated channel</keyword>
<keyword evidence="2" id="KW-0813">Transport</keyword>
<dbReference type="SUPFAM" id="SSF81324">
    <property type="entry name" value="Voltage-gated potassium channels"/>
    <property type="match status" value="1"/>
</dbReference>
<evidence type="ECO:0000256" key="9">
    <source>
        <dbReference type="ARBA" id="ARBA00023065"/>
    </source>
</evidence>
<gene>
    <name evidence="15" type="ORF">ElyMa_000625700</name>
</gene>
<evidence type="ECO:0000313" key="15">
    <source>
        <dbReference type="EMBL" id="GFR82357.1"/>
    </source>
</evidence>
<keyword evidence="4 13" id="KW-0812">Transmembrane</keyword>
<evidence type="ECO:0000256" key="13">
    <source>
        <dbReference type="SAM" id="Phobius"/>
    </source>
</evidence>
<dbReference type="Proteomes" id="UP000762676">
    <property type="component" value="Unassembled WGS sequence"/>
</dbReference>
<comment type="subcellular location">
    <subcellularLocation>
        <location evidence="1">Membrane</location>
        <topology evidence="1">Multi-pass membrane protein</topology>
    </subcellularLocation>
</comment>
<keyword evidence="7" id="KW-0630">Potassium</keyword>
<dbReference type="InterPro" id="IPR028325">
    <property type="entry name" value="VG_K_chnl"/>
</dbReference>
<dbReference type="GO" id="GO:0051260">
    <property type="term" value="P:protein homooligomerization"/>
    <property type="evidence" value="ECO:0007669"/>
    <property type="project" value="InterPro"/>
</dbReference>
<evidence type="ECO:0000256" key="3">
    <source>
        <dbReference type="ARBA" id="ARBA00022538"/>
    </source>
</evidence>
<dbReference type="InterPro" id="IPR003131">
    <property type="entry name" value="T1-type_BTB"/>
</dbReference>
<keyword evidence="9" id="KW-0406">Ion transport</keyword>
<dbReference type="PANTHER" id="PTHR11537:SF155">
    <property type="entry name" value="POTASSIUM VOLTAGE-GATED CHANNEL SUBFAMILY A MEMBER 7"/>
    <property type="match status" value="1"/>
</dbReference>
<feature type="domain" description="BTB" evidence="14">
    <location>
        <begin position="150"/>
        <end position="250"/>
    </location>
</feature>
<dbReference type="GO" id="GO:0008076">
    <property type="term" value="C:voltage-gated potassium channel complex"/>
    <property type="evidence" value="ECO:0007669"/>
    <property type="project" value="InterPro"/>
</dbReference>
<dbReference type="Pfam" id="PF00520">
    <property type="entry name" value="Ion_trans"/>
    <property type="match status" value="1"/>
</dbReference>
<evidence type="ECO:0000256" key="6">
    <source>
        <dbReference type="ARBA" id="ARBA00022882"/>
    </source>
</evidence>
<organism evidence="15 16">
    <name type="scientific">Elysia marginata</name>
    <dbReference type="NCBI Taxonomy" id="1093978"/>
    <lineage>
        <taxon>Eukaryota</taxon>
        <taxon>Metazoa</taxon>
        <taxon>Spiralia</taxon>
        <taxon>Lophotrochozoa</taxon>
        <taxon>Mollusca</taxon>
        <taxon>Gastropoda</taxon>
        <taxon>Heterobranchia</taxon>
        <taxon>Euthyneura</taxon>
        <taxon>Panpulmonata</taxon>
        <taxon>Sacoglossa</taxon>
        <taxon>Placobranchoidea</taxon>
        <taxon>Plakobranchidae</taxon>
        <taxon>Elysia</taxon>
    </lineage>
</organism>
<dbReference type="InterPro" id="IPR000210">
    <property type="entry name" value="BTB/POZ_dom"/>
</dbReference>
<dbReference type="InterPro" id="IPR003972">
    <property type="entry name" value="K_chnl_volt-dep_Kv1"/>
</dbReference>
<dbReference type="PANTHER" id="PTHR11537">
    <property type="entry name" value="VOLTAGE-GATED POTASSIUM CHANNEL"/>
    <property type="match status" value="1"/>
</dbReference>
<evidence type="ECO:0000256" key="8">
    <source>
        <dbReference type="ARBA" id="ARBA00022989"/>
    </source>
</evidence>
<dbReference type="PRINTS" id="PR01496">
    <property type="entry name" value="SHAKERCHANEL"/>
</dbReference>
<name>A0AAV4G9I3_9GAST</name>
<evidence type="ECO:0000256" key="12">
    <source>
        <dbReference type="SAM" id="MobiDB-lite"/>
    </source>
</evidence>
<evidence type="ECO:0000256" key="11">
    <source>
        <dbReference type="ARBA" id="ARBA00023303"/>
    </source>
</evidence>
<protein>
    <submittedName>
        <fullName evidence="15">Potassium voltage-gated channel subfamily A member 1</fullName>
    </submittedName>
</protein>
<proteinExistence type="predicted"/>
<dbReference type="EMBL" id="BMAT01001256">
    <property type="protein sequence ID" value="GFR82357.1"/>
    <property type="molecule type" value="Genomic_DNA"/>
</dbReference>
<dbReference type="PRINTS" id="PR00169">
    <property type="entry name" value="KCHANNEL"/>
</dbReference>
<dbReference type="InterPro" id="IPR027359">
    <property type="entry name" value="Volt_channel_dom_sf"/>
</dbReference>
<dbReference type="SMART" id="SM00225">
    <property type="entry name" value="BTB"/>
    <property type="match status" value="1"/>
</dbReference>
<keyword evidence="3" id="KW-0633">Potassium transport</keyword>
<evidence type="ECO:0000313" key="16">
    <source>
        <dbReference type="Proteomes" id="UP000762676"/>
    </source>
</evidence>
<keyword evidence="10 13" id="KW-0472">Membrane</keyword>
<evidence type="ECO:0000259" key="14">
    <source>
        <dbReference type="SMART" id="SM00225"/>
    </source>
</evidence>
<feature type="region of interest" description="Disordered" evidence="12">
    <location>
        <begin position="63"/>
        <end position="82"/>
    </location>
</feature>
<accession>A0AAV4G9I3</accession>
<keyword evidence="5" id="KW-0631">Potassium channel</keyword>
<dbReference type="InterPro" id="IPR005821">
    <property type="entry name" value="Ion_trans_dom"/>
</dbReference>
<comment type="caution">
    <text evidence="15">The sequence shown here is derived from an EMBL/GenBank/DDBJ whole genome shotgun (WGS) entry which is preliminary data.</text>
</comment>
<evidence type="ECO:0000256" key="10">
    <source>
        <dbReference type="ARBA" id="ARBA00023136"/>
    </source>
</evidence>
<evidence type="ECO:0000256" key="2">
    <source>
        <dbReference type="ARBA" id="ARBA00022448"/>
    </source>
</evidence>
<dbReference type="FunFam" id="3.30.710.10:FF:000053">
    <property type="entry name" value="potassium voltage-gated channel subfamily A member 4"/>
    <property type="match status" value="1"/>
</dbReference>
<dbReference type="Gene3D" id="3.30.710.10">
    <property type="entry name" value="Potassium Channel Kv1.1, Chain A"/>
    <property type="match status" value="1"/>
</dbReference>
<evidence type="ECO:0000256" key="1">
    <source>
        <dbReference type="ARBA" id="ARBA00004141"/>
    </source>
</evidence>
<keyword evidence="11" id="KW-0407">Ion channel</keyword>